<dbReference type="EMBL" id="FQZN01000004">
    <property type="protein sequence ID" value="SHI60837.1"/>
    <property type="molecule type" value="Genomic_DNA"/>
</dbReference>
<gene>
    <name evidence="2" type="ORF">SAMN05444350_104164</name>
</gene>
<sequence>MNRKITLSLLSFIFISLLSTAQTKDRWTIQDDGSIRWDIRNDIPHSDHLEMSGQQLSVVLRYGVDAQQRFHLNRSLVFPMLRMLPNKTQNNLKQRFDLNIPALVTVDDQTLLNEQVRDITFNGLMRVESSFGYIHRRKELKDAVQLTRLLYPSANAARYCEEYTFKNSSPNQITLRVPDWHVAYTTPSEAGVYGAYCIEASLSKKGTFVLKPGETLEFFALFSGRKLSDALPDASPALPDTSPAQENAALSHINIQDERTAREALIRQWWDKLVLDTPDPVLNHMFAFAKLRGAESIYRTKGGLMHGPGGEAYYAAVWANDQAEYINPFFPFLGYETGNQSALNSFRHFARYMNPEYRPIPSSIISEGVSFWHGAKDRGDGAMIAYGAARYALARGDKEEARELWPLIEWCLEYCHRKLTPAGVVASNSDELENRFPAGDANLCTSTLYYDALRSAVMLGRELGVPARQLSAYQQQARNLERAIEQHFGYEIEGFHSYRYYEGNDILRSWICMPLVTGIYTRAQGTIDALFSPRLWTDDGLLTQAGTETFWDRSTLYALRGTIAAGEVEKGMSFLKKYSHRRLLGDHVPYAIEAWPEGDQRHLSAESGLYCRIYTEGLFGIRPTGLRSFEMTPRLPQGWEYMNLNRVCAFNSEFDIRVSRAGKKLHVEVLKGGKAVLKKNMTEGTTVKVSL</sequence>
<dbReference type="SUPFAM" id="SSF48208">
    <property type="entry name" value="Six-hairpin glycosidases"/>
    <property type="match status" value="1"/>
</dbReference>
<dbReference type="InterPro" id="IPR008928">
    <property type="entry name" value="6-hairpin_glycosidase_sf"/>
</dbReference>
<dbReference type="Proteomes" id="UP000184192">
    <property type="component" value="Unassembled WGS sequence"/>
</dbReference>
<dbReference type="AlphaFoldDB" id="A0A1M6CIK9"/>
<dbReference type="InterPro" id="IPR012341">
    <property type="entry name" value="6hp_glycosidase-like_sf"/>
</dbReference>
<feature type="signal peptide" evidence="1">
    <location>
        <begin position="1"/>
        <end position="21"/>
    </location>
</feature>
<evidence type="ECO:0000313" key="3">
    <source>
        <dbReference type="Proteomes" id="UP000184192"/>
    </source>
</evidence>
<dbReference type="GO" id="GO:0005975">
    <property type="term" value="P:carbohydrate metabolic process"/>
    <property type="evidence" value="ECO:0007669"/>
    <property type="project" value="InterPro"/>
</dbReference>
<keyword evidence="3" id="KW-1185">Reference proteome</keyword>
<proteinExistence type="predicted"/>
<feature type="chain" id="PRO_5009916396" description="Six-hairpin glycosidase-like protein" evidence="1">
    <location>
        <begin position="22"/>
        <end position="691"/>
    </location>
</feature>
<accession>A0A1M6CIK9</accession>
<keyword evidence="1" id="KW-0732">Signal</keyword>
<evidence type="ECO:0000313" key="2">
    <source>
        <dbReference type="EMBL" id="SHI60837.1"/>
    </source>
</evidence>
<dbReference type="GeneID" id="92711216"/>
<evidence type="ECO:0000256" key="1">
    <source>
        <dbReference type="SAM" id="SignalP"/>
    </source>
</evidence>
<dbReference type="RefSeq" id="WP_025833681.1">
    <property type="nucleotide sequence ID" value="NZ_FQZN01000004.1"/>
</dbReference>
<dbReference type="eggNOG" id="COG3408">
    <property type="taxonomic scope" value="Bacteria"/>
</dbReference>
<name>A0A1M6CIK9_9BACE</name>
<dbReference type="Gene3D" id="1.50.10.10">
    <property type="match status" value="1"/>
</dbReference>
<protein>
    <recommendedName>
        <fullName evidence="4">Six-hairpin glycosidase-like protein</fullName>
    </recommendedName>
</protein>
<reference evidence="3" key="1">
    <citation type="submission" date="2016-11" db="EMBL/GenBank/DDBJ databases">
        <authorList>
            <person name="Varghese N."/>
            <person name="Submissions S."/>
        </authorList>
    </citation>
    <scope>NUCLEOTIDE SEQUENCE [LARGE SCALE GENOMIC DNA]</scope>
    <source>
        <strain evidence="3">DSM 26884</strain>
    </source>
</reference>
<evidence type="ECO:0008006" key="4">
    <source>
        <dbReference type="Google" id="ProtNLM"/>
    </source>
</evidence>
<organism evidence="2 3">
    <name type="scientific">Bacteroides stercorirosoris</name>
    <dbReference type="NCBI Taxonomy" id="871324"/>
    <lineage>
        <taxon>Bacteria</taxon>
        <taxon>Pseudomonadati</taxon>
        <taxon>Bacteroidota</taxon>
        <taxon>Bacteroidia</taxon>
        <taxon>Bacteroidales</taxon>
        <taxon>Bacteroidaceae</taxon>
        <taxon>Bacteroides</taxon>
    </lineage>
</organism>